<dbReference type="PANTHER" id="PTHR24221:SF646">
    <property type="entry name" value="HAEMOLYSIN SECRETION ATP-BINDING PROTEIN"/>
    <property type="match status" value="1"/>
</dbReference>
<keyword evidence="4 9" id="KW-0067">ATP-binding</keyword>
<comment type="subcellular location">
    <subcellularLocation>
        <location evidence="1">Cell membrane</location>
        <topology evidence="1">Multi-pass membrane protein</topology>
    </subcellularLocation>
</comment>
<dbReference type="SMART" id="SM00382">
    <property type="entry name" value="AAA"/>
    <property type="match status" value="1"/>
</dbReference>
<dbReference type="OrthoDB" id="9806127at2"/>
<evidence type="ECO:0000256" key="4">
    <source>
        <dbReference type="ARBA" id="ARBA00022840"/>
    </source>
</evidence>
<evidence type="ECO:0000256" key="5">
    <source>
        <dbReference type="ARBA" id="ARBA00022989"/>
    </source>
</evidence>
<dbReference type="InterPro" id="IPR039421">
    <property type="entry name" value="Type_1_exporter"/>
</dbReference>
<dbReference type="Gene3D" id="1.20.1560.10">
    <property type="entry name" value="ABC transporter type 1, transmembrane domain"/>
    <property type="match status" value="1"/>
</dbReference>
<evidence type="ECO:0000256" key="1">
    <source>
        <dbReference type="ARBA" id="ARBA00004651"/>
    </source>
</evidence>
<dbReference type="PROSITE" id="PS00211">
    <property type="entry name" value="ABC_TRANSPORTER_1"/>
    <property type="match status" value="1"/>
</dbReference>
<dbReference type="Proteomes" id="UP000295146">
    <property type="component" value="Unassembled WGS sequence"/>
</dbReference>
<dbReference type="GO" id="GO:0005886">
    <property type="term" value="C:plasma membrane"/>
    <property type="evidence" value="ECO:0007669"/>
    <property type="project" value="UniProtKB-SubCell"/>
</dbReference>
<protein>
    <submittedName>
        <fullName evidence="9">ATP-binding cassette subfamily B protein</fullName>
    </submittedName>
</protein>
<dbReference type="PROSITE" id="PS50893">
    <property type="entry name" value="ABC_TRANSPORTER_2"/>
    <property type="match status" value="1"/>
</dbReference>
<feature type="domain" description="ABC transporter" evidence="8">
    <location>
        <begin position="345"/>
        <end position="590"/>
    </location>
</feature>
<dbReference type="InterPro" id="IPR036640">
    <property type="entry name" value="ABC1_TM_sf"/>
</dbReference>
<dbReference type="InterPro" id="IPR017871">
    <property type="entry name" value="ABC_transporter-like_CS"/>
</dbReference>
<dbReference type="AlphaFoldDB" id="A0A4R8C5Q4"/>
<evidence type="ECO:0000256" key="3">
    <source>
        <dbReference type="ARBA" id="ARBA00022741"/>
    </source>
</evidence>
<dbReference type="SUPFAM" id="SSF90123">
    <property type="entry name" value="ABC transporter transmembrane region"/>
    <property type="match status" value="1"/>
</dbReference>
<keyword evidence="6 7" id="KW-0472">Membrane</keyword>
<dbReference type="EMBL" id="SODP01000002">
    <property type="protein sequence ID" value="TDW71239.1"/>
    <property type="molecule type" value="Genomic_DNA"/>
</dbReference>
<evidence type="ECO:0000256" key="6">
    <source>
        <dbReference type="ARBA" id="ARBA00023136"/>
    </source>
</evidence>
<evidence type="ECO:0000256" key="2">
    <source>
        <dbReference type="ARBA" id="ARBA00022692"/>
    </source>
</evidence>
<dbReference type="InterPro" id="IPR027417">
    <property type="entry name" value="P-loop_NTPase"/>
</dbReference>
<organism evidence="9 10">
    <name type="scientific">Kribbella pratensis</name>
    <dbReference type="NCBI Taxonomy" id="2512112"/>
    <lineage>
        <taxon>Bacteria</taxon>
        <taxon>Bacillati</taxon>
        <taxon>Actinomycetota</taxon>
        <taxon>Actinomycetes</taxon>
        <taxon>Propionibacteriales</taxon>
        <taxon>Kribbellaceae</taxon>
        <taxon>Kribbella</taxon>
    </lineage>
</organism>
<dbReference type="Gene3D" id="3.40.50.300">
    <property type="entry name" value="P-loop containing nucleotide triphosphate hydrolases"/>
    <property type="match status" value="1"/>
</dbReference>
<keyword evidence="10" id="KW-1185">Reference proteome</keyword>
<dbReference type="Pfam" id="PF00005">
    <property type="entry name" value="ABC_tran"/>
    <property type="match status" value="1"/>
</dbReference>
<feature type="transmembrane region" description="Helical" evidence="7">
    <location>
        <begin position="284"/>
        <end position="308"/>
    </location>
</feature>
<comment type="caution">
    <text evidence="9">The sequence shown here is derived from an EMBL/GenBank/DDBJ whole genome shotgun (WGS) entry which is preliminary data.</text>
</comment>
<proteinExistence type="predicted"/>
<evidence type="ECO:0000259" key="8">
    <source>
        <dbReference type="PROSITE" id="PS50893"/>
    </source>
</evidence>
<evidence type="ECO:0000313" key="10">
    <source>
        <dbReference type="Proteomes" id="UP000295146"/>
    </source>
</evidence>
<dbReference type="InterPro" id="IPR003439">
    <property type="entry name" value="ABC_transporter-like_ATP-bd"/>
</dbReference>
<feature type="transmembrane region" description="Helical" evidence="7">
    <location>
        <begin position="159"/>
        <end position="181"/>
    </location>
</feature>
<dbReference type="GO" id="GO:0005524">
    <property type="term" value="F:ATP binding"/>
    <property type="evidence" value="ECO:0007669"/>
    <property type="project" value="UniProtKB-KW"/>
</dbReference>
<keyword evidence="5 7" id="KW-1133">Transmembrane helix</keyword>
<feature type="transmembrane region" description="Helical" evidence="7">
    <location>
        <begin position="28"/>
        <end position="53"/>
    </location>
</feature>
<gene>
    <name evidence="9" type="ORF">EV653_5319</name>
</gene>
<feature type="transmembrane region" description="Helical" evidence="7">
    <location>
        <begin position="65"/>
        <end position="83"/>
    </location>
</feature>
<accession>A0A4R8C5Q4</accession>
<dbReference type="SUPFAM" id="SSF52540">
    <property type="entry name" value="P-loop containing nucleoside triphosphate hydrolases"/>
    <property type="match status" value="1"/>
</dbReference>
<dbReference type="GO" id="GO:0034040">
    <property type="term" value="F:ATPase-coupled lipid transmembrane transporter activity"/>
    <property type="evidence" value="ECO:0007669"/>
    <property type="project" value="TreeGrafter"/>
</dbReference>
<sequence length="596" mass="65601">MTRSEVEEPKALAAMWRLCKLGYQHEPWLLVAALLMTLLAALPDALLALWLKVLADGVLDDDRRATLLAATGLAVSVTATWFLRTLSTRISRRFRDRVTIMLEAHVARLQASVATVEHHERRDYLDRLSVLRKQVFVLDHMYMSLFSTCGWILRLGVTVVLLMSIDPALALLLVFALPTVVSSSWRPGVERRVEERYATHSRLADHLFKTATTPAPGKEVRVLGIGRDLVDNRRHEWEQWYGPIASARWVSAGWHAVAWAVFGAAYVGAVLFVAVGLDGSVGDVLLILAAGARLSAYVGATVGEIGFLRGIWLDGSRRLVWLENYAASLDSSADLPAPERLADGIRLEHVSFTYAGSDRPALEDVNLQLPAGKVIAVVGENGAGKSTLVKLICKLYEPTDGRVLLDDQPLDRIATEAWREKIAGAFQDFFRFEFRAAHSVGLGDLPRLDDVPAVTTAVGRAGAEDVLERLESGLDTQLGSTWPDGAEVSFGQWQKLALARGFMRDRPLLLVLDEPTAALDAETEHALFERYAAAAKDSTDGRITILVSHRFSTVRMADQIVVLDGARVVETGTHDELIALDGQYAELYRIQAASYH</sequence>
<keyword evidence="2 7" id="KW-0812">Transmembrane</keyword>
<feature type="transmembrane region" description="Helical" evidence="7">
    <location>
        <begin position="256"/>
        <end position="278"/>
    </location>
</feature>
<dbReference type="PANTHER" id="PTHR24221">
    <property type="entry name" value="ATP-BINDING CASSETTE SUB-FAMILY B"/>
    <property type="match status" value="1"/>
</dbReference>
<evidence type="ECO:0000256" key="7">
    <source>
        <dbReference type="SAM" id="Phobius"/>
    </source>
</evidence>
<keyword evidence="3" id="KW-0547">Nucleotide-binding</keyword>
<dbReference type="RefSeq" id="WP_134106331.1">
    <property type="nucleotide sequence ID" value="NZ_SODP01000002.1"/>
</dbReference>
<name>A0A4R8C5Q4_9ACTN</name>
<dbReference type="InterPro" id="IPR003593">
    <property type="entry name" value="AAA+_ATPase"/>
</dbReference>
<dbReference type="GO" id="GO:0016887">
    <property type="term" value="F:ATP hydrolysis activity"/>
    <property type="evidence" value="ECO:0007669"/>
    <property type="project" value="InterPro"/>
</dbReference>
<reference evidence="9 10" key="1">
    <citation type="submission" date="2019-03" db="EMBL/GenBank/DDBJ databases">
        <title>Genomic Encyclopedia of Type Strains, Phase III (KMG-III): the genomes of soil and plant-associated and newly described type strains.</title>
        <authorList>
            <person name="Whitman W."/>
        </authorList>
    </citation>
    <scope>NUCLEOTIDE SEQUENCE [LARGE SCALE GENOMIC DNA]</scope>
    <source>
        <strain evidence="9 10">VKM Ac-2573</strain>
    </source>
</reference>
<evidence type="ECO:0000313" key="9">
    <source>
        <dbReference type="EMBL" id="TDW71239.1"/>
    </source>
</evidence>